<keyword evidence="2" id="KW-1185">Reference proteome</keyword>
<proteinExistence type="predicted"/>
<accession>S0JMR2</accession>
<sequence length="170" mass="18979">MNIYFAAPMFAKSDLVYNSYLVKIIREKYPQASIYLPQENEAINDKTAYADSKMIALADTEKVVDSQLMIALLDGLIIDAGVASEIGIAYAKNIPILGLYTDTRQQGGEHPQKLAALQTVGENQFHYLNLYTVGLVKLNGEIYSSEEELLKGLATYMESDKVVQWHLKPN</sequence>
<dbReference type="Pfam" id="PF05014">
    <property type="entry name" value="Nuc_deoxyrib_tr"/>
    <property type="match status" value="1"/>
</dbReference>
<dbReference type="AlphaFoldDB" id="S0JMR2"/>
<dbReference type="STRING" id="41997.RV16_GL002127"/>
<dbReference type="PATRIC" id="fig|1139996.3.peg.1094"/>
<gene>
    <name evidence="1" type="ORF">OMQ_01110</name>
</gene>
<protein>
    <submittedName>
        <fullName evidence="1">Nucleoside 2-deoxyribosyltransferase</fullName>
    </submittedName>
</protein>
<evidence type="ECO:0000313" key="1">
    <source>
        <dbReference type="EMBL" id="EOT29158.1"/>
    </source>
</evidence>
<keyword evidence="1" id="KW-0808">Transferase</keyword>
<comment type="caution">
    <text evidence="1">The sequence shown here is derived from an EMBL/GenBank/DDBJ whole genome shotgun (WGS) entry which is preliminary data.</text>
</comment>
<name>S0JMR2_9ENTE</name>
<dbReference type="Proteomes" id="UP000014136">
    <property type="component" value="Unassembled WGS sequence"/>
</dbReference>
<dbReference type="EMBL" id="AHYT01000004">
    <property type="protein sequence ID" value="EOT29158.1"/>
    <property type="molecule type" value="Genomic_DNA"/>
</dbReference>
<dbReference type="Gene3D" id="3.40.50.450">
    <property type="match status" value="1"/>
</dbReference>
<dbReference type="GO" id="GO:0016740">
    <property type="term" value="F:transferase activity"/>
    <property type="evidence" value="ECO:0007669"/>
    <property type="project" value="UniProtKB-KW"/>
</dbReference>
<dbReference type="RefSeq" id="WP_016174908.1">
    <property type="nucleotide sequence ID" value="NZ_KE136389.1"/>
</dbReference>
<dbReference type="eggNOG" id="COG3613">
    <property type="taxonomic scope" value="Bacteria"/>
</dbReference>
<dbReference type="OrthoDB" id="1691394at2"/>
<reference evidence="1 2" key="1">
    <citation type="submission" date="2013-03" db="EMBL/GenBank/DDBJ databases">
        <title>The Genome Sequence of Enterococcus saccharolyticus ATCC_43076 (Illumina only assembly).</title>
        <authorList>
            <consortium name="The Broad Institute Genomics Platform"/>
            <consortium name="The Broad Institute Genome Sequencing Center for Infectious Disease"/>
            <person name="Earl A."/>
            <person name="Russ C."/>
            <person name="Gilmore M."/>
            <person name="Surin D."/>
            <person name="Walker B."/>
            <person name="Young S."/>
            <person name="Zeng Q."/>
            <person name="Gargeya S."/>
            <person name="Fitzgerald M."/>
            <person name="Haas B."/>
            <person name="Abouelleil A."/>
            <person name="Allen A.W."/>
            <person name="Alvarado L."/>
            <person name="Arachchi H.M."/>
            <person name="Berlin A.M."/>
            <person name="Chapman S.B."/>
            <person name="Gainer-Dewar J."/>
            <person name="Goldberg J."/>
            <person name="Griggs A."/>
            <person name="Gujja S."/>
            <person name="Hansen M."/>
            <person name="Howarth C."/>
            <person name="Imamovic A."/>
            <person name="Ireland A."/>
            <person name="Larimer J."/>
            <person name="McCowan C."/>
            <person name="Murphy C."/>
            <person name="Pearson M."/>
            <person name="Poon T.W."/>
            <person name="Priest M."/>
            <person name="Roberts A."/>
            <person name="Saif S."/>
            <person name="Shea T."/>
            <person name="Sisk P."/>
            <person name="Sykes S."/>
            <person name="Wortman J."/>
            <person name="Nusbaum C."/>
            <person name="Birren B."/>
        </authorList>
    </citation>
    <scope>NUCLEOTIDE SEQUENCE [LARGE SCALE GENOMIC DNA]</scope>
    <source>
        <strain evidence="1 2">ATCC 43076</strain>
    </source>
</reference>
<dbReference type="SUPFAM" id="SSF52309">
    <property type="entry name" value="N-(deoxy)ribosyltransferase-like"/>
    <property type="match status" value="1"/>
</dbReference>
<evidence type="ECO:0000313" key="2">
    <source>
        <dbReference type="Proteomes" id="UP000014136"/>
    </source>
</evidence>
<organism evidence="1 2">
    <name type="scientific">Enterococcus saccharolyticus subsp. saccharolyticus ATCC 43076</name>
    <dbReference type="NCBI Taxonomy" id="1139996"/>
    <lineage>
        <taxon>Bacteria</taxon>
        <taxon>Bacillati</taxon>
        <taxon>Bacillota</taxon>
        <taxon>Bacilli</taxon>
        <taxon>Lactobacillales</taxon>
        <taxon>Enterococcaceae</taxon>
        <taxon>Enterococcus</taxon>
    </lineage>
</organism>
<dbReference type="HOGENOM" id="CLU_1641151_0_0_9"/>
<dbReference type="InterPro" id="IPR007710">
    <property type="entry name" value="Nucleoside_deoxyribTrfase"/>
</dbReference>